<keyword evidence="5" id="KW-0862">Zinc</keyword>
<dbReference type="InterPro" id="IPR010095">
    <property type="entry name" value="Cas12f1-like_TNB"/>
</dbReference>
<evidence type="ECO:0000256" key="1">
    <source>
        <dbReference type="ARBA" id="ARBA00008761"/>
    </source>
</evidence>
<gene>
    <name evidence="12" type="ORF">GCM10008905_08760</name>
</gene>
<sequence>MQGFKIRLEPNNKQITKLFQCAGVRRFAYNWTLGRQQENYTLKGTGKNGGRFINDKDLRKEFTQLKKLDEYKWLNYYSNNITKQATKDACDAYTKFFSGKSKFPKFKSRKKSKPSFYVDTVKIKFTETHVKLEKLTESKKKNKQKFNWIKLSEKEKVPFGEGVEYLNPRISFDGLYWYISVNVKVQKEEKVKLIPEPLGIDVGIKDLAVCSNGEKYDNINKTPKIKKLEKRLKRLQRRVSRKYEMNRDGKKYAKTKNIIKLEAKINKLHKKLTNTRTDYRHKTTTEIVKTKPWRIVVEDLNVSGMMKNRHLSKSISQQGLHEFHTMLEYKCKKYGIEFIRADKWYPSSKTCSECGYIKQKLSLSEREFNCEECGISIDRDLNAAINLSRYKVS</sequence>
<keyword evidence="4" id="KW-0479">Metal-binding</keyword>
<evidence type="ECO:0000256" key="2">
    <source>
        <dbReference type="ARBA" id="ARBA00011044"/>
    </source>
</evidence>
<proteinExistence type="inferred from homology"/>
<dbReference type="NCBIfam" id="NF040570">
    <property type="entry name" value="guided_TnpB"/>
    <property type="match status" value="1"/>
</dbReference>
<dbReference type="EMBL" id="BAAACF010000001">
    <property type="protein sequence ID" value="GAA0720014.1"/>
    <property type="molecule type" value="Genomic_DNA"/>
</dbReference>
<evidence type="ECO:0000259" key="11">
    <source>
        <dbReference type="Pfam" id="PF12323"/>
    </source>
</evidence>
<evidence type="ECO:0000256" key="7">
    <source>
        <dbReference type="ARBA" id="ARBA00023172"/>
    </source>
</evidence>
<feature type="coiled-coil region" evidence="8">
    <location>
        <begin position="225"/>
        <end position="278"/>
    </location>
</feature>
<dbReference type="PANTHER" id="PTHR30405">
    <property type="entry name" value="TRANSPOSASE"/>
    <property type="match status" value="1"/>
</dbReference>
<dbReference type="PANTHER" id="PTHR30405:SF25">
    <property type="entry name" value="RNA-GUIDED DNA ENDONUCLEASE INSQ-RELATED"/>
    <property type="match status" value="1"/>
</dbReference>
<dbReference type="Pfam" id="PF01385">
    <property type="entry name" value="OrfB_IS605"/>
    <property type="match status" value="1"/>
</dbReference>
<evidence type="ECO:0000313" key="12">
    <source>
        <dbReference type="EMBL" id="GAA0720014.1"/>
    </source>
</evidence>
<comment type="similarity">
    <text evidence="1">In the C-terminal section; belongs to the transposase 35 family.</text>
</comment>
<dbReference type="Pfam" id="PF07282">
    <property type="entry name" value="Cas12f1-like_TNB"/>
    <property type="match status" value="1"/>
</dbReference>
<reference evidence="12 13" key="1">
    <citation type="journal article" date="2019" name="Int. J. Syst. Evol. Microbiol.">
        <title>The Global Catalogue of Microorganisms (GCM) 10K type strain sequencing project: providing services to taxonomists for standard genome sequencing and annotation.</title>
        <authorList>
            <consortium name="The Broad Institute Genomics Platform"/>
            <consortium name="The Broad Institute Genome Sequencing Center for Infectious Disease"/>
            <person name="Wu L."/>
            <person name="Ma J."/>
        </authorList>
    </citation>
    <scope>NUCLEOTIDE SEQUENCE [LARGE SCALE GENOMIC DNA]</scope>
    <source>
        <strain evidence="12 13">JCM 1405</strain>
    </source>
</reference>
<protein>
    <submittedName>
        <fullName evidence="12">RNA-guided endonuclease TnpB family protein</fullName>
    </submittedName>
</protein>
<keyword evidence="12" id="KW-0378">Hydrolase</keyword>
<keyword evidence="3" id="KW-0815">Transposition</keyword>
<feature type="domain" description="Cas12f1-like TNB" evidence="10">
    <location>
        <begin position="322"/>
        <end position="387"/>
    </location>
</feature>
<evidence type="ECO:0000256" key="8">
    <source>
        <dbReference type="SAM" id="Coils"/>
    </source>
</evidence>
<dbReference type="NCBIfam" id="TIGR01766">
    <property type="entry name" value="IS200/IS605 family accessory protein TnpB-like domain"/>
    <property type="match status" value="1"/>
</dbReference>
<dbReference type="RefSeq" id="WP_343767078.1">
    <property type="nucleotide sequence ID" value="NZ_BAAACF010000001.1"/>
</dbReference>
<comment type="similarity">
    <text evidence="2">In the N-terminal section; belongs to the transposase 2 family.</text>
</comment>
<dbReference type="InterPro" id="IPR001959">
    <property type="entry name" value="Transposase"/>
</dbReference>
<dbReference type="Proteomes" id="UP001500339">
    <property type="component" value="Unassembled WGS sequence"/>
</dbReference>
<comment type="caution">
    <text evidence="12">The sequence shown here is derived from an EMBL/GenBank/DDBJ whole genome shotgun (WGS) entry which is preliminary data.</text>
</comment>
<evidence type="ECO:0000313" key="13">
    <source>
        <dbReference type="Proteomes" id="UP001500339"/>
    </source>
</evidence>
<evidence type="ECO:0000256" key="4">
    <source>
        <dbReference type="ARBA" id="ARBA00022723"/>
    </source>
</evidence>
<dbReference type="InterPro" id="IPR051399">
    <property type="entry name" value="RNA-guided_DNA_endo/Transpos"/>
</dbReference>
<name>A0ABN1IRT2_9CLOT</name>
<organism evidence="12 13">
    <name type="scientific">Clostridium malenominatum</name>
    <dbReference type="NCBI Taxonomy" id="1539"/>
    <lineage>
        <taxon>Bacteria</taxon>
        <taxon>Bacillati</taxon>
        <taxon>Bacillota</taxon>
        <taxon>Clostridia</taxon>
        <taxon>Eubacteriales</taxon>
        <taxon>Clostridiaceae</taxon>
        <taxon>Clostridium</taxon>
    </lineage>
</organism>
<keyword evidence="13" id="KW-1185">Reference proteome</keyword>
<evidence type="ECO:0000256" key="6">
    <source>
        <dbReference type="ARBA" id="ARBA00023125"/>
    </source>
</evidence>
<keyword evidence="6" id="KW-0238">DNA-binding</keyword>
<evidence type="ECO:0000259" key="10">
    <source>
        <dbReference type="Pfam" id="PF07282"/>
    </source>
</evidence>
<feature type="domain" description="Probable transposase IS891/IS1136/IS1341" evidence="9">
    <location>
        <begin position="180"/>
        <end position="309"/>
    </location>
</feature>
<keyword evidence="8" id="KW-0175">Coiled coil</keyword>
<evidence type="ECO:0000256" key="3">
    <source>
        <dbReference type="ARBA" id="ARBA00022578"/>
    </source>
</evidence>
<keyword evidence="12" id="KW-0255">Endonuclease</keyword>
<dbReference type="InterPro" id="IPR021027">
    <property type="entry name" value="Transposase_put_HTH"/>
</dbReference>
<accession>A0ABN1IRT2</accession>
<evidence type="ECO:0000259" key="9">
    <source>
        <dbReference type="Pfam" id="PF01385"/>
    </source>
</evidence>
<keyword evidence="7" id="KW-0233">DNA recombination</keyword>
<dbReference type="GO" id="GO:0004519">
    <property type="term" value="F:endonuclease activity"/>
    <property type="evidence" value="ECO:0007669"/>
    <property type="project" value="UniProtKB-KW"/>
</dbReference>
<evidence type="ECO:0000256" key="5">
    <source>
        <dbReference type="ARBA" id="ARBA00022833"/>
    </source>
</evidence>
<feature type="domain" description="Transposase putative helix-turn-helix" evidence="11">
    <location>
        <begin position="2"/>
        <end position="41"/>
    </location>
</feature>
<dbReference type="Pfam" id="PF12323">
    <property type="entry name" value="HTH_OrfB_IS605"/>
    <property type="match status" value="1"/>
</dbReference>
<keyword evidence="12" id="KW-0540">Nuclease</keyword>